<dbReference type="Proteomes" id="UP001460202">
    <property type="component" value="Unassembled WGS sequence"/>
</dbReference>
<name>A0ABV1GZL8_9BACT</name>
<proteinExistence type="predicted"/>
<sequence length="114" mass="12768">MQNIVGRVMNDASAGLPVQDMEPQTVIAFENDHIPYGTFAAEKRRGISRSRFADRDPLSVFVLSAAADTVVGNLGLQLPDGLFQRLDLFLRLAQPFVSRGEFFFGYEHDFRFLG</sequence>
<evidence type="ECO:0000313" key="1">
    <source>
        <dbReference type="EMBL" id="MEQ2545871.1"/>
    </source>
</evidence>
<keyword evidence="2" id="KW-1185">Reference proteome</keyword>
<gene>
    <name evidence="1" type="ORF">WMO46_13060</name>
</gene>
<protein>
    <submittedName>
        <fullName evidence="1">Uncharacterized protein</fullName>
    </submittedName>
</protein>
<dbReference type="EMBL" id="JBBMFL010000017">
    <property type="protein sequence ID" value="MEQ2545871.1"/>
    <property type="molecule type" value="Genomic_DNA"/>
</dbReference>
<comment type="caution">
    <text evidence="1">The sequence shown here is derived from an EMBL/GenBank/DDBJ whole genome shotgun (WGS) entry which is preliminary data.</text>
</comment>
<dbReference type="RefSeq" id="WP_173390131.1">
    <property type="nucleotide sequence ID" value="NZ_JBBMFL010000017.1"/>
</dbReference>
<reference evidence="1 2" key="1">
    <citation type="submission" date="2024-03" db="EMBL/GenBank/DDBJ databases">
        <title>Human intestinal bacterial collection.</title>
        <authorList>
            <person name="Pauvert C."/>
            <person name="Hitch T.C.A."/>
            <person name="Clavel T."/>
        </authorList>
    </citation>
    <scope>NUCLEOTIDE SEQUENCE [LARGE SCALE GENOMIC DNA]</scope>
    <source>
        <strain evidence="1 2">CLA-KB-H122</strain>
    </source>
</reference>
<evidence type="ECO:0000313" key="2">
    <source>
        <dbReference type="Proteomes" id="UP001460202"/>
    </source>
</evidence>
<accession>A0ABV1GZL8</accession>
<organism evidence="1 2">
    <name type="scientific">Alistipes intestinihominis</name>
    <dbReference type="NCBI Taxonomy" id="3133172"/>
    <lineage>
        <taxon>Bacteria</taxon>
        <taxon>Pseudomonadati</taxon>
        <taxon>Bacteroidota</taxon>
        <taxon>Bacteroidia</taxon>
        <taxon>Bacteroidales</taxon>
        <taxon>Rikenellaceae</taxon>
        <taxon>Alistipes</taxon>
    </lineage>
</organism>